<organism evidence="1 2">
    <name type="scientific">Desulfonema magnum</name>
    <dbReference type="NCBI Taxonomy" id="45655"/>
    <lineage>
        <taxon>Bacteria</taxon>
        <taxon>Pseudomonadati</taxon>
        <taxon>Thermodesulfobacteriota</taxon>
        <taxon>Desulfobacteria</taxon>
        <taxon>Desulfobacterales</taxon>
        <taxon>Desulfococcaceae</taxon>
        <taxon>Desulfonema</taxon>
    </lineage>
</organism>
<dbReference type="Gene3D" id="3.50.30.50">
    <property type="entry name" value="Putative cyclase"/>
    <property type="match status" value="1"/>
</dbReference>
<dbReference type="Pfam" id="PF04199">
    <property type="entry name" value="Cyclase"/>
    <property type="match status" value="1"/>
</dbReference>
<dbReference type="EMBL" id="CP061800">
    <property type="protein sequence ID" value="QTA93857.1"/>
    <property type="molecule type" value="Genomic_DNA"/>
</dbReference>
<keyword evidence="2" id="KW-1185">Reference proteome</keyword>
<reference evidence="1" key="1">
    <citation type="journal article" date="2021" name="Microb. Physiol.">
        <title>Proteogenomic Insights into the Physiology of Marine, Sulfate-Reducing, Filamentous Desulfonema limicola and Desulfonema magnum.</title>
        <authorList>
            <person name="Schnaars V."/>
            <person name="Wohlbrand L."/>
            <person name="Scheve S."/>
            <person name="Hinrichs C."/>
            <person name="Reinhardt R."/>
            <person name="Rabus R."/>
        </authorList>
    </citation>
    <scope>NUCLEOTIDE SEQUENCE</scope>
    <source>
        <strain evidence="1">4be13</strain>
    </source>
</reference>
<dbReference type="GO" id="GO:0004061">
    <property type="term" value="F:arylformamidase activity"/>
    <property type="evidence" value="ECO:0007669"/>
    <property type="project" value="InterPro"/>
</dbReference>
<gene>
    <name evidence="1" type="ORF">dnm_099650</name>
</gene>
<proteinExistence type="predicted"/>
<dbReference type="PANTHER" id="PTHR43564:SF2">
    <property type="entry name" value="BLR6059 PROTEIN"/>
    <property type="match status" value="1"/>
</dbReference>
<sequence>MKGLNMGHKRLVDLSICIEPDLPSDPPEMIPQINYMDHAMGAEQMKDFFPGITKEHLPEGLGWAIEMLTLTTHSGTHLDAPYHYHPTMDKGKPALKIDEIPLEWCFNDGVLLDFRHKADGERITVDDLKKELDRIQYQIRPLDIVLIQTGADSAWGTREYLVKGAGMDKESTLFLTDQGVKVTGTDAWSWDRPLPFIAKEFQQTKDPKVIWEAHFAGIEIGYCHMEKMANLSAIGRPHGFTVCCFPIKIRGASAGWTRPVAIVDED</sequence>
<dbReference type="InterPro" id="IPR007325">
    <property type="entry name" value="KFase/CYL"/>
</dbReference>
<dbReference type="SUPFAM" id="SSF102198">
    <property type="entry name" value="Putative cyclase"/>
    <property type="match status" value="1"/>
</dbReference>
<dbReference type="KEGG" id="dmm:dnm_099650"/>
<accession>A0A975BYM1</accession>
<name>A0A975BYM1_9BACT</name>
<evidence type="ECO:0000313" key="1">
    <source>
        <dbReference type="EMBL" id="QTA93857.1"/>
    </source>
</evidence>
<protein>
    <submittedName>
        <fullName evidence="1">Cyclase family protein</fullName>
    </submittedName>
</protein>
<dbReference type="PANTHER" id="PTHR43564">
    <property type="entry name" value="KYNURENINE FORMAMIDASE-LIKE PROTEIN"/>
    <property type="match status" value="1"/>
</dbReference>
<evidence type="ECO:0000313" key="2">
    <source>
        <dbReference type="Proteomes" id="UP000663722"/>
    </source>
</evidence>
<dbReference type="AlphaFoldDB" id="A0A975BYM1"/>
<dbReference type="Proteomes" id="UP000663722">
    <property type="component" value="Chromosome"/>
</dbReference>
<dbReference type="InterPro" id="IPR037175">
    <property type="entry name" value="KFase_sf"/>
</dbReference>
<dbReference type="GO" id="GO:0019441">
    <property type="term" value="P:L-tryptophan catabolic process to kynurenine"/>
    <property type="evidence" value="ECO:0007669"/>
    <property type="project" value="InterPro"/>
</dbReference>